<reference evidence="1 2" key="1">
    <citation type="journal article" date="2021" name="Elife">
        <title>Chloroplast acquisition without the gene transfer in kleptoplastic sea slugs, Plakobranchus ocellatus.</title>
        <authorList>
            <person name="Maeda T."/>
            <person name="Takahashi S."/>
            <person name="Yoshida T."/>
            <person name="Shimamura S."/>
            <person name="Takaki Y."/>
            <person name="Nagai Y."/>
            <person name="Toyoda A."/>
            <person name="Suzuki Y."/>
            <person name="Arimoto A."/>
            <person name="Ishii H."/>
            <person name="Satoh N."/>
            <person name="Nishiyama T."/>
            <person name="Hasebe M."/>
            <person name="Maruyama T."/>
            <person name="Minagawa J."/>
            <person name="Obokata J."/>
            <person name="Shigenobu S."/>
        </authorList>
    </citation>
    <scope>NUCLEOTIDE SEQUENCE [LARGE SCALE GENOMIC DNA]</scope>
</reference>
<name>A0AAV4IDR6_9GAST</name>
<dbReference type="AlphaFoldDB" id="A0AAV4IDR6"/>
<protein>
    <submittedName>
        <fullName evidence="1">Uncharacterized protein</fullName>
    </submittedName>
</protein>
<dbReference type="EMBL" id="BMAT01009524">
    <property type="protein sequence ID" value="GFS08019.1"/>
    <property type="molecule type" value="Genomic_DNA"/>
</dbReference>
<proteinExistence type="predicted"/>
<sequence>MFLTLSCIIYKAGWKVFRGSAKIRGSVSYELRPATARLATAVVLILCKNRGQTPLKTAVRKTKVRGFDIATGSSFLLFCVASVAKISVMHRAYTQLSSDGIGNIGVSKHGTFS</sequence>
<evidence type="ECO:0000313" key="1">
    <source>
        <dbReference type="EMBL" id="GFS08019.1"/>
    </source>
</evidence>
<organism evidence="1 2">
    <name type="scientific">Elysia marginata</name>
    <dbReference type="NCBI Taxonomy" id="1093978"/>
    <lineage>
        <taxon>Eukaryota</taxon>
        <taxon>Metazoa</taxon>
        <taxon>Spiralia</taxon>
        <taxon>Lophotrochozoa</taxon>
        <taxon>Mollusca</taxon>
        <taxon>Gastropoda</taxon>
        <taxon>Heterobranchia</taxon>
        <taxon>Euthyneura</taxon>
        <taxon>Panpulmonata</taxon>
        <taxon>Sacoglossa</taxon>
        <taxon>Placobranchoidea</taxon>
        <taxon>Plakobranchidae</taxon>
        <taxon>Elysia</taxon>
    </lineage>
</organism>
<comment type="caution">
    <text evidence="1">The sequence shown here is derived from an EMBL/GenBank/DDBJ whole genome shotgun (WGS) entry which is preliminary data.</text>
</comment>
<dbReference type="Proteomes" id="UP000762676">
    <property type="component" value="Unassembled WGS sequence"/>
</dbReference>
<gene>
    <name evidence="1" type="ORF">ElyMa_004746200</name>
</gene>
<evidence type="ECO:0000313" key="2">
    <source>
        <dbReference type="Proteomes" id="UP000762676"/>
    </source>
</evidence>
<keyword evidence="2" id="KW-1185">Reference proteome</keyword>
<accession>A0AAV4IDR6</accession>